<accession>A0A1I7DBM5</accession>
<organism evidence="1 2">
    <name type="scientific">Pseudovibrio denitrificans</name>
    <dbReference type="NCBI Taxonomy" id="258256"/>
    <lineage>
        <taxon>Bacteria</taxon>
        <taxon>Pseudomonadati</taxon>
        <taxon>Pseudomonadota</taxon>
        <taxon>Alphaproteobacteria</taxon>
        <taxon>Hyphomicrobiales</taxon>
        <taxon>Stappiaceae</taxon>
        <taxon>Pseudovibrio</taxon>
    </lineage>
</organism>
<dbReference type="EMBL" id="FPBD01000008">
    <property type="protein sequence ID" value="SFU09079.1"/>
    <property type="molecule type" value="Genomic_DNA"/>
</dbReference>
<evidence type="ECO:0000313" key="1">
    <source>
        <dbReference type="EMBL" id="SFU09079.1"/>
    </source>
</evidence>
<dbReference type="Proteomes" id="UP000183371">
    <property type="component" value="Unassembled WGS sequence"/>
</dbReference>
<keyword evidence="2" id="KW-1185">Reference proteome</keyword>
<gene>
    <name evidence="1" type="ORF">SAMN05444141_108112</name>
</gene>
<name>A0A1I7DBM5_9HYPH</name>
<proteinExistence type="predicted"/>
<evidence type="ECO:0000313" key="2">
    <source>
        <dbReference type="Proteomes" id="UP000183371"/>
    </source>
</evidence>
<dbReference type="RefSeq" id="WP_054783700.1">
    <property type="nucleotide sequence ID" value="NZ_FPBD01000008.1"/>
</dbReference>
<dbReference type="AlphaFoldDB" id="A0A1I7DBM5"/>
<sequence length="202" mass="21903">MATGNGTKVLIAIAVIAVAAYAMVSTGSESTQTLSSHQVEKVRITGSNFGLRIVGANSSKGPIQLETSDARGCSLTAEATHHEDGSLDIHFKRRGSWLLGWCDPSAVLRLPRPMDVSVEMDKLAGDFVGRFGEFSVSANKSVIYFKGDVSSFNLDGEMAAVYLKFPADVPKENIRINVEKLISNVGVMRGWRHATDILREIF</sequence>
<reference evidence="2" key="1">
    <citation type="submission" date="2016-10" db="EMBL/GenBank/DDBJ databases">
        <authorList>
            <person name="Varghese N."/>
            <person name="Submissions S."/>
        </authorList>
    </citation>
    <scope>NUCLEOTIDE SEQUENCE [LARGE SCALE GENOMIC DNA]</scope>
    <source>
        <strain evidence="2">DSM 17465</strain>
    </source>
</reference>
<protein>
    <submittedName>
        <fullName evidence="1">Uncharacterized protein</fullName>
    </submittedName>
</protein>